<dbReference type="EMBL" id="GEDV01001783">
    <property type="protein sequence ID" value="JAP86774.1"/>
    <property type="molecule type" value="Transcribed_RNA"/>
</dbReference>
<protein>
    <submittedName>
        <fullName evidence="2">Lipocalin</fullName>
    </submittedName>
</protein>
<feature type="chain" id="PRO_5007286744" evidence="1">
    <location>
        <begin position="18"/>
        <end position="193"/>
    </location>
</feature>
<evidence type="ECO:0000256" key="1">
    <source>
        <dbReference type="SAM" id="SignalP"/>
    </source>
</evidence>
<name>A0A131Z5X4_RHIAP</name>
<feature type="signal peptide" evidence="1">
    <location>
        <begin position="1"/>
        <end position="17"/>
    </location>
</feature>
<organism evidence="2">
    <name type="scientific">Rhipicephalus appendiculatus</name>
    <name type="common">Brown ear tick</name>
    <dbReference type="NCBI Taxonomy" id="34631"/>
    <lineage>
        <taxon>Eukaryota</taxon>
        <taxon>Metazoa</taxon>
        <taxon>Ecdysozoa</taxon>
        <taxon>Arthropoda</taxon>
        <taxon>Chelicerata</taxon>
        <taxon>Arachnida</taxon>
        <taxon>Acari</taxon>
        <taxon>Parasitiformes</taxon>
        <taxon>Ixodida</taxon>
        <taxon>Ixodoidea</taxon>
        <taxon>Ixodidae</taxon>
        <taxon>Rhipicephalinae</taxon>
        <taxon>Rhipicephalus</taxon>
        <taxon>Rhipicephalus</taxon>
    </lineage>
</organism>
<sequence>MNYVVFALLLGACGANGVALRSNATLQDIRDFLNTTKTIYVYSTSQSSFFDDYGDVGEIEASCMQYRPTSLGNDKYIFNMSYMLNSTWRTENISVQLNLTALQTPYMIENWGEDKSRELRLDVYDRDAGSALFYYLGYFNKRSHRLCETHVHGEQVVSYENNTSNICTSHAEKICQGGTRKAYTNGCGTSSLK</sequence>
<evidence type="ECO:0000313" key="2">
    <source>
        <dbReference type="EMBL" id="JAP86774.1"/>
    </source>
</evidence>
<dbReference type="AlphaFoldDB" id="A0A131Z5X4"/>
<accession>A0A131Z5X4</accession>
<proteinExistence type="predicted"/>
<reference evidence="2" key="1">
    <citation type="journal article" date="2016" name="Ticks Tick Borne Dis.">
        <title>De novo assembly and annotation of the salivary gland transcriptome of Rhipicephalus appendiculatus male and female ticks during blood feeding.</title>
        <authorList>
            <person name="de Castro M.H."/>
            <person name="de Klerk D."/>
            <person name="Pienaar R."/>
            <person name="Latif A.A."/>
            <person name="Rees D.J."/>
            <person name="Mans B.J."/>
        </authorList>
    </citation>
    <scope>NUCLEOTIDE SEQUENCE</scope>
    <source>
        <tissue evidence="2">Salivary glands</tissue>
    </source>
</reference>
<keyword evidence="1" id="KW-0732">Signal</keyword>